<dbReference type="PANTHER" id="PTHR30477:SF0">
    <property type="entry name" value="METAL TRANSPORT SYSTEM MEMBRANE PROTEIN TM_0125-RELATED"/>
    <property type="match status" value="1"/>
</dbReference>
<name>A0A1W1B8L1_9ZZZZ</name>
<dbReference type="GO" id="GO:0043190">
    <property type="term" value="C:ATP-binding cassette (ABC) transporter complex"/>
    <property type="evidence" value="ECO:0007669"/>
    <property type="project" value="InterPro"/>
</dbReference>
<keyword evidence="3 6" id="KW-0812">Transmembrane</keyword>
<keyword evidence="5 6" id="KW-0472">Membrane</keyword>
<sequence>MLSMEILDYDFMQRAFVVGVALSLLTAILGSFIVLRRYAMLPDALSHIALLGVGIGLVTHTSPLYMPILVATLSGVAIEYLRYKERLYSDAILSIFLSGALAMAVVLINLSDGFNASLFSYLFGSITAVSDGEMWMTVGFTMVALLLLLGSYRKLLYITLDEDSAKASGIHVFGLNTMLVVLSAITIALSMRIVGILLIGALMVLPISTALQYRENFLKTISLSILFSLTSVISGLLISFYLGVSSGAAIVLVALSFFVISLFLNF</sequence>
<dbReference type="SUPFAM" id="SSF81345">
    <property type="entry name" value="ABC transporter involved in vitamin B12 uptake, BtuC"/>
    <property type="match status" value="1"/>
</dbReference>
<evidence type="ECO:0000256" key="1">
    <source>
        <dbReference type="ARBA" id="ARBA00004141"/>
    </source>
</evidence>
<organism evidence="7">
    <name type="scientific">hydrothermal vent metagenome</name>
    <dbReference type="NCBI Taxonomy" id="652676"/>
    <lineage>
        <taxon>unclassified sequences</taxon>
        <taxon>metagenomes</taxon>
        <taxon>ecological metagenomes</taxon>
    </lineage>
</organism>
<dbReference type="PANTHER" id="PTHR30477">
    <property type="entry name" value="ABC-TRANSPORTER METAL-BINDING PROTEIN"/>
    <property type="match status" value="1"/>
</dbReference>
<evidence type="ECO:0000313" key="7">
    <source>
        <dbReference type="EMBL" id="SFV49869.1"/>
    </source>
</evidence>
<dbReference type="AlphaFoldDB" id="A0A1W1B8L1"/>
<feature type="transmembrane region" description="Helical" evidence="6">
    <location>
        <begin position="223"/>
        <end position="242"/>
    </location>
</feature>
<accession>A0A1W1B8L1</accession>
<feature type="transmembrane region" description="Helical" evidence="6">
    <location>
        <begin position="248"/>
        <end position="265"/>
    </location>
</feature>
<keyword evidence="4 6" id="KW-1133">Transmembrane helix</keyword>
<evidence type="ECO:0000256" key="5">
    <source>
        <dbReference type="ARBA" id="ARBA00023136"/>
    </source>
</evidence>
<dbReference type="InterPro" id="IPR001626">
    <property type="entry name" value="ABC_TroCD"/>
</dbReference>
<evidence type="ECO:0000256" key="3">
    <source>
        <dbReference type="ARBA" id="ARBA00022692"/>
    </source>
</evidence>
<feature type="transmembrane region" description="Helical" evidence="6">
    <location>
        <begin position="193"/>
        <end position="211"/>
    </location>
</feature>
<evidence type="ECO:0000256" key="2">
    <source>
        <dbReference type="ARBA" id="ARBA00008034"/>
    </source>
</evidence>
<comment type="subcellular location">
    <subcellularLocation>
        <location evidence="1">Membrane</location>
        <topology evidence="1">Multi-pass membrane protein</topology>
    </subcellularLocation>
</comment>
<dbReference type="InterPro" id="IPR037294">
    <property type="entry name" value="ABC_BtuC-like"/>
</dbReference>
<dbReference type="Gene3D" id="1.10.3470.10">
    <property type="entry name" value="ABC transporter involved in vitamin B12 uptake, BtuC"/>
    <property type="match status" value="1"/>
</dbReference>
<feature type="transmembrane region" description="Helical" evidence="6">
    <location>
        <begin position="93"/>
        <end position="114"/>
    </location>
</feature>
<comment type="similarity">
    <text evidence="2">Belongs to the ABC-3 integral membrane protein family.</text>
</comment>
<proteinExistence type="inferred from homology"/>
<feature type="transmembrane region" description="Helical" evidence="6">
    <location>
        <begin position="167"/>
        <end position="187"/>
    </location>
</feature>
<dbReference type="Pfam" id="PF00950">
    <property type="entry name" value="ABC-3"/>
    <property type="match status" value="1"/>
</dbReference>
<evidence type="ECO:0000256" key="4">
    <source>
        <dbReference type="ARBA" id="ARBA00022989"/>
    </source>
</evidence>
<feature type="transmembrane region" description="Helical" evidence="6">
    <location>
        <begin position="134"/>
        <end position="155"/>
    </location>
</feature>
<evidence type="ECO:0000256" key="6">
    <source>
        <dbReference type="SAM" id="Phobius"/>
    </source>
</evidence>
<protein>
    <submittedName>
        <fullName evidence="7">Zinc ABC transporter, inner membrane permease protein ZnuB</fullName>
    </submittedName>
</protein>
<dbReference type="EMBL" id="FPHC01000004">
    <property type="protein sequence ID" value="SFV49869.1"/>
    <property type="molecule type" value="Genomic_DNA"/>
</dbReference>
<gene>
    <name evidence="7" type="ORF">MNB_SV-6-903</name>
</gene>
<reference evidence="7" key="1">
    <citation type="submission" date="2016-10" db="EMBL/GenBank/DDBJ databases">
        <authorList>
            <person name="de Groot N.N."/>
        </authorList>
    </citation>
    <scope>NUCLEOTIDE SEQUENCE</scope>
</reference>
<dbReference type="GO" id="GO:0055085">
    <property type="term" value="P:transmembrane transport"/>
    <property type="evidence" value="ECO:0007669"/>
    <property type="project" value="InterPro"/>
</dbReference>
<feature type="transmembrane region" description="Helical" evidence="6">
    <location>
        <begin position="12"/>
        <end position="34"/>
    </location>
</feature>
<dbReference type="GO" id="GO:0010043">
    <property type="term" value="P:response to zinc ion"/>
    <property type="evidence" value="ECO:0007669"/>
    <property type="project" value="TreeGrafter"/>
</dbReference>